<evidence type="ECO:0000256" key="2">
    <source>
        <dbReference type="SAM" id="MobiDB-lite"/>
    </source>
</evidence>
<dbReference type="AlphaFoldDB" id="A0A431TXM1"/>
<evidence type="ECO:0000256" key="1">
    <source>
        <dbReference type="SAM" id="Coils"/>
    </source>
</evidence>
<keyword evidence="3" id="KW-0732">Signal</keyword>
<dbReference type="RefSeq" id="WP_126695320.1">
    <property type="nucleotide sequence ID" value="NZ_RXOF01000015.1"/>
</dbReference>
<comment type="caution">
    <text evidence="4">The sequence shown here is derived from an EMBL/GenBank/DDBJ whole genome shotgun (WGS) entry which is preliminary data.</text>
</comment>
<keyword evidence="5" id="KW-1185">Reference proteome</keyword>
<evidence type="ECO:0000313" key="4">
    <source>
        <dbReference type="EMBL" id="RTQ46575.1"/>
    </source>
</evidence>
<dbReference type="Proteomes" id="UP000282184">
    <property type="component" value="Unassembled WGS sequence"/>
</dbReference>
<proteinExistence type="predicted"/>
<feature type="chain" id="PRO_5019573010" description="Lipoprotein" evidence="3">
    <location>
        <begin position="22"/>
        <end position="317"/>
    </location>
</feature>
<evidence type="ECO:0000313" key="5">
    <source>
        <dbReference type="Proteomes" id="UP000282184"/>
    </source>
</evidence>
<protein>
    <recommendedName>
        <fullName evidence="6">Lipoprotein</fullName>
    </recommendedName>
</protein>
<sequence>MKHNYCLTLLMLIGISSSLTNCQTSTGVFDKSVAGSRAGIVRATKFESKKGTLFWSHFDATKRSSIISTDSSGRTFVLAEVTPDAAVQKTLDLLSKAKVTDNVDAEAQLKTASTIAQLGQRTANVNMLRDALYRIAEGANNNPDAFYRCGCPSDGDKASTPPSPAQTTSNDTIKKSNTTQTKTTTSTKPGKANTTQTTSSESTEKSSTTQTVSTKAGATSASTMYERLFQATLATYAAAVKSEADAEIEKAKAEVEKAKLEAAAKKDKDKPIDTASTTKPVVVKDSITTEVTLKIDLNAKTAPVKKKIPETKAKIKK</sequence>
<gene>
    <name evidence="4" type="ORF">EJV47_21745</name>
</gene>
<dbReference type="EMBL" id="RXOF01000015">
    <property type="protein sequence ID" value="RTQ46575.1"/>
    <property type="molecule type" value="Genomic_DNA"/>
</dbReference>
<feature type="coiled-coil region" evidence="1">
    <location>
        <begin position="241"/>
        <end position="270"/>
    </location>
</feature>
<evidence type="ECO:0000256" key="3">
    <source>
        <dbReference type="SAM" id="SignalP"/>
    </source>
</evidence>
<name>A0A431TXM1_9BACT</name>
<dbReference type="OrthoDB" id="1273919at2"/>
<accession>A0A431TXM1</accession>
<evidence type="ECO:0008006" key="6">
    <source>
        <dbReference type="Google" id="ProtNLM"/>
    </source>
</evidence>
<feature type="compositionally biased region" description="Low complexity" evidence="2">
    <location>
        <begin position="175"/>
        <end position="215"/>
    </location>
</feature>
<reference evidence="4 5" key="1">
    <citation type="submission" date="2018-12" db="EMBL/GenBank/DDBJ databases">
        <title>Hymenobacter gummosus sp. nov., isolated from a spring.</title>
        <authorList>
            <person name="Nie L."/>
        </authorList>
    </citation>
    <scope>NUCLEOTIDE SEQUENCE [LARGE SCALE GENOMIC DNA]</scope>
    <source>
        <strain evidence="4 5">KCTC 52166</strain>
    </source>
</reference>
<keyword evidence="1" id="KW-0175">Coiled coil</keyword>
<organism evidence="4 5">
    <name type="scientific">Hymenobacter gummosus</name>
    <dbReference type="NCBI Taxonomy" id="1776032"/>
    <lineage>
        <taxon>Bacteria</taxon>
        <taxon>Pseudomonadati</taxon>
        <taxon>Bacteroidota</taxon>
        <taxon>Cytophagia</taxon>
        <taxon>Cytophagales</taxon>
        <taxon>Hymenobacteraceae</taxon>
        <taxon>Hymenobacter</taxon>
    </lineage>
</organism>
<feature type="signal peptide" evidence="3">
    <location>
        <begin position="1"/>
        <end position="21"/>
    </location>
</feature>
<feature type="region of interest" description="Disordered" evidence="2">
    <location>
        <begin position="153"/>
        <end position="219"/>
    </location>
</feature>